<dbReference type="GO" id="GO:0009617">
    <property type="term" value="P:response to bacterium"/>
    <property type="evidence" value="ECO:0007669"/>
    <property type="project" value="TreeGrafter"/>
</dbReference>
<protein>
    <recommendedName>
        <fullName evidence="11">Ig-like domain-containing protein</fullName>
    </recommendedName>
</protein>
<dbReference type="InterPro" id="IPR007110">
    <property type="entry name" value="Ig-like_dom"/>
</dbReference>
<dbReference type="CDD" id="cd00099">
    <property type="entry name" value="IgV"/>
    <property type="match status" value="1"/>
</dbReference>
<keyword evidence="13" id="KW-1185">Reference proteome</keyword>
<feature type="chain" id="PRO_5017412165" description="Ig-like domain-containing protein" evidence="10">
    <location>
        <begin position="21"/>
        <end position="314"/>
    </location>
</feature>
<sequence length="314" mass="35255">MKTLTTGFIFLLLFTIQRDGTLMFAQEGQNVTVTCHYHSEMAMHFSWYKHKLGRKPELVSTMYKYESKPTFYSEFKDKSRFAMDNGKGVTHLMIKELQRSDSATYYCGSAHSNIVEFGEGTELIVRAPQIRRFSVFHQPTVLQPVQPGDSVTLECTIFTEHCGEDHSVYWFRHAAGESRPGIIFTHGDSSSQCTRSSETVSPTQSCIYKFPKNNLSLSDAGTYYCAVAACGEILYGNGSRLDIMNNRGGDCSEHMHVLILLSIVRSAVLLCGAAVIIIYFCTNQRASMIRSSPSLHSRKSTEKIPSHSVEKTHL</sequence>
<dbReference type="InterPro" id="IPR003599">
    <property type="entry name" value="Ig_sub"/>
</dbReference>
<feature type="domain" description="Ig-like" evidence="11">
    <location>
        <begin position="128"/>
        <end position="227"/>
    </location>
</feature>
<evidence type="ECO:0000256" key="9">
    <source>
        <dbReference type="SAM" id="Phobius"/>
    </source>
</evidence>
<keyword evidence="5 9" id="KW-0472">Membrane</keyword>
<dbReference type="STRING" id="7994.ENSAMXP00000038040"/>
<keyword evidence="7" id="KW-0325">Glycoprotein</keyword>
<evidence type="ECO:0000256" key="7">
    <source>
        <dbReference type="ARBA" id="ARBA00023180"/>
    </source>
</evidence>
<keyword evidence="2" id="KW-1003">Cell membrane</keyword>
<keyword evidence="9" id="KW-1133">Transmembrane helix</keyword>
<dbReference type="Ensembl" id="ENSAMXT00000044495.1">
    <property type="protein sequence ID" value="ENSAMXP00000038040.1"/>
    <property type="gene ID" value="ENSAMXG00000001500.2"/>
</dbReference>
<dbReference type="Bgee" id="ENSAMXG00000001500">
    <property type="expression patterns" value="Expressed in intestine and 2 other cell types or tissues"/>
</dbReference>
<name>A0A3B1J848_ASTMX</name>
<keyword evidence="6" id="KW-1015">Disulfide bond</keyword>
<keyword evidence="4" id="KW-0391">Immunity</keyword>
<dbReference type="Gene3D" id="2.60.40.10">
    <property type="entry name" value="Immunoglobulins"/>
    <property type="match status" value="2"/>
</dbReference>
<dbReference type="InterPro" id="IPR013106">
    <property type="entry name" value="Ig_V-set"/>
</dbReference>
<keyword evidence="9" id="KW-0812">Transmembrane</keyword>
<dbReference type="GeneTree" id="ENSGT01030000234530"/>
<dbReference type="AlphaFoldDB" id="A0A3B1J848"/>
<dbReference type="GO" id="GO:0005886">
    <property type="term" value="C:plasma membrane"/>
    <property type="evidence" value="ECO:0007669"/>
    <property type="project" value="UniProtKB-SubCell"/>
</dbReference>
<evidence type="ECO:0000313" key="12">
    <source>
        <dbReference type="Ensembl" id="ENSAMXP00000038040.1"/>
    </source>
</evidence>
<evidence type="ECO:0000256" key="10">
    <source>
        <dbReference type="SAM" id="SignalP"/>
    </source>
</evidence>
<feature type="transmembrane region" description="Helical" evidence="9">
    <location>
        <begin position="257"/>
        <end position="281"/>
    </location>
</feature>
<dbReference type="SMART" id="SM00409">
    <property type="entry name" value="IG"/>
    <property type="match status" value="2"/>
</dbReference>
<dbReference type="InterPro" id="IPR013783">
    <property type="entry name" value="Ig-like_fold"/>
</dbReference>
<reference evidence="13" key="2">
    <citation type="journal article" date="2014" name="Nat. Commun.">
        <title>The cavefish genome reveals candidate genes for eye loss.</title>
        <authorList>
            <person name="McGaugh S.E."/>
            <person name="Gross J.B."/>
            <person name="Aken B."/>
            <person name="Blin M."/>
            <person name="Borowsky R."/>
            <person name="Chalopin D."/>
            <person name="Hinaux H."/>
            <person name="Jeffery W.R."/>
            <person name="Keene A."/>
            <person name="Ma L."/>
            <person name="Minx P."/>
            <person name="Murphy D."/>
            <person name="O'Quin K.E."/>
            <person name="Retaux S."/>
            <person name="Rohner N."/>
            <person name="Searle S.M."/>
            <person name="Stahl B.A."/>
            <person name="Tabin C."/>
            <person name="Volff J.N."/>
            <person name="Yoshizawa M."/>
            <person name="Warren W.C."/>
        </authorList>
    </citation>
    <scope>NUCLEOTIDE SEQUENCE [LARGE SCALE GENOMIC DNA]</scope>
    <source>
        <strain evidence="13">female</strain>
    </source>
</reference>
<comment type="subcellular location">
    <subcellularLocation>
        <location evidence="1">Cell membrane</location>
    </subcellularLocation>
</comment>
<feature type="domain" description="Ig-like" evidence="11">
    <location>
        <begin position="25"/>
        <end position="113"/>
    </location>
</feature>
<dbReference type="PROSITE" id="PS50835">
    <property type="entry name" value="IG_LIKE"/>
    <property type="match status" value="2"/>
</dbReference>
<reference evidence="12" key="3">
    <citation type="submission" date="2025-08" db="UniProtKB">
        <authorList>
            <consortium name="Ensembl"/>
        </authorList>
    </citation>
    <scope>IDENTIFICATION</scope>
</reference>
<dbReference type="Pfam" id="PF07686">
    <property type="entry name" value="V-set"/>
    <property type="match status" value="2"/>
</dbReference>
<dbReference type="SUPFAM" id="SSF48726">
    <property type="entry name" value="Immunoglobulin"/>
    <property type="match status" value="2"/>
</dbReference>
<dbReference type="PANTHER" id="PTHR19433">
    <property type="entry name" value="T-CELL RECEPTOR ALPHA CHAIN V REGION-RELATED"/>
    <property type="match status" value="1"/>
</dbReference>
<dbReference type="InterPro" id="IPR036179">
    <property type="entry name" value="Ig-like_dom_sf"/>
</dbReference>
<dbReference type="SMART" id="SM00406">
    <property type="entry name" value="IGv"/>
    <property type="match status" value="2"/>
</dbReference>
<feature type="signal peptide" evidence="10">
    <location>
        <begin position="1"/>
        <end position="20"/>
    </location>
</feature>
<organism evidence="12 13">
    <name type="scientific">Astyanax mexicanus</name>
    <name type="common">Blind cave fish</name>
    <name type="synonym">Astyanax fasciatus mexicanus</name>
    <dbReference type="NCBI Taxonomy" id="7994"/>
    <lineage>
        <taxon>Eukaryota</taxon>
        <taxon>Metazoa</taxon>
        <taxon>Chordata</taxon>
        <taxon>Craniata</taxon>
        <taxon>Vertebrata</taxon>
        <taxon>Euteleostomi</taxon>
        <taxon>Actinopterygii</taxon>
        <taxon>Neopterygii</taxon>
        <taxon>Teleostei</taxon>
        <taxon>Ostariophysi</taxon>
        <taxon>Characiformes</taxon>
        <taxon>Characoidei</taxon>
        <taxon>Acestrorhamphidae</taxon>
        <taxon>Acestrorhamphinae</taxon>
        <taxon>Astyanax</taxon>
    </lineage>
</organism>
<reference evidence="12" key="4">
    <citation type="submission" date="2025-09" db="UniProtKB">
        <authorList>
            <consortium name="Ensembl"/>
        </authorList>
    </citation>
    <scope>IDENTIFICATION</scope>
</reference>
<dbReference type="GO" id="GO:0002376">
    <property type="term" value="P:immune system process"/>
    <property type="evidence" value="ECO:0007669"/>
    <property type="project" value="UniProtKB-KW"/>
</dbReference>
<evidence type="ECO:0000259" key="11">
    <source>
        <dbReference type="PROSITE" id="PS50835"/>
    </source>
</evidence>
<accession>A0A3B1J848</accession>
<evidence type="ECO:0000256" key="3">
    <source>
        <dbReference type="ARBA" id="ARBA00022729"/>
    </source>
</evidence>
<feature type="compositionally biased region" description="Basic and acidic residues" evidence="8">
    <location>
        <begin position="299"/>
        <end position="314"/>
    </location>
</feature>
<evidence type="ECO:0000256" key="6">
    <source>
        <dbReference type="ARBA" id="ARBA00023157"/>
    </source>
</evidence>
<dbReference type="Proteomes" id="UP000018467">
    <property type="component" value="Unassembled WGS sequence"/>
</dbReference>
<proteinExistence type="predicted"/>
<feature type="region of interest" description="Disordered" evidence="8">
    <location>
        <begin position="292"/>
        <end position="314"/>
    </location>
</feature>
<evidence type="ECO:0000313" key="13">
    <source>
        <dbReference type="Proteomes" id="UP000018467"/>
    </source>
</evidence>
<dbReference type="InParanoid" id="A0A3B1J848"/>
<keyword evidence="3 10" id="KW-0732">Signal</keyword>
<dbReference type="InterPro" id="IPR052051">
    <property type="entry name" value="TCR_complex_component"/>
</dbReference>
<evidence type="ECO:0000256" key="8">
    <source>
        <dbReference type="SAM" id="MobiDB-lite"/>
    </source>
</evidence>
<evidence type="ECO:0000256" key="5">
    <source>
        <dbReference type="ARBA" id="ARBA00023136"/>
    </source>
</evidence>
<evidence type="ECO:0000256" key="1">
    <source>
        <dbReference type="ARBA" id="ARBA00004236"/>
    </source>
</evidence>
<reference evidence="13" key="1">
    <citation type="submission" date="2013-03" db="EMBL/GenBank/DDBJ databases">
        <authorList>
            <person name="Jeffery W."/>
            <person name="Warren W."/>
            <person name="Wilson R.K."/>
        </authorList>
    </citation>
    <scope>NUCLEOTIDE SEQUENCE</scope>
    <source>
        <strain evidence="13">female</strain>
    </source>
</reference>
<evidence type="ECO:0000256" key="2">
    <source>
        <dbReference type="ARBA" id="ARBA00022475"/>
    </source>
</evidence>
<evidence type="ECO:0000256" key="4">
    <source>
        <dbReference type="ARBA" id="ARBA00022859"/>
    </source>
</evidence>
<dbReference type="PANTHER" id="PTHR19433:SF127">
    <property type="entry name" value="NITR9"/>
    <property type="match status" value="1"/>
</dbReference>